<evidence type="ECO:0000313" key="1">
    <source>
        <dbReference type="EMBL" id="KAI7789563.1"/>
    </source>
</evidence>
<proteinExistence type="predicted"/>
<dbReference type="GO" id="GO:0043240">
    <property type="term" value="C:Fanconi anaemia nuclear complex"/>
    <property type="evidence" value="ECO:0007669"/>
    <property type="project" value="InterPro"/>
</dbReference>
<dbReference type="AlphaFoldDB" id="A0A9W7T431"/>
<gene>
    <name evidence="1" type="ORF">IRJ41_000954</name>
</gene>
<organism evidence="1 2">
    <name type="scientific">Triplophysa rosa</name>
    <name type="common">Cave loach</name>
    <dbReference type="NCBI Taxonomy" id="992332"/>
    <lineage>
        <taxon>Eukaryota</taxon>
        <taxon>Metazoa</taxon>
        <taxon>Chordata</taxon>
        <taxon>Craniata</taxon>
        <taxon>Vertebrata</taxon>
        <taxon>Euteleostomi</taxon>
        <taxon>Actinopterygii</taxon>
        <taxon>Neopterygii</taxon>
        <taxon>Teleostei</taxon>
        <taxon>Ostariophysi</taxon>
        <taxon>Cypriniformes</taxon>
        <taxon>Nemacheilidae</taxon>
        <taxon>Triplophysa</taxon>
    </lineage>
</organism>
<reference evidence="1" key="1">
    <citation type="submission" date="2021-02" db="EMBL/GenBank/DDBJ databases">
        <title>Comparative genomics reveals that relaxation of natural selection precedes convergent phenotypic evolution of cavefish.</title>
        <authorList>
            <person name="Peng Z."/>
        </authorList>
    </citation>
    <scope>NUCLEOTIDE SEQUENCE</scope>
    <source>
        <tissue evidence="1">Muscle</tissue>
    </source>
</reference>
<dbReference type="PANTHER" id="PTHR12047:SF2">
    <property type="entry name" value="FANCONI ANEMIA GROUP A PROTEIN"/>
    <property type="match status" value="1"/>
</dbReference>
<dbReference type="PANTHER" id="PTHR12047">
    <property type="entry name" value="FANCONI ANEMIA GROUP A PROTEIN"/>
    <property type="match status" value="1"/>
</dbReference>
<accession>A0A9W7T431</accession>
<dbReference type="GO" id="GO:0036297">
    <property type="term" value="P:interstrand cross-link repair"/>
    <property type="evidence" value="ECO:0007669"/>
    <property type="project" value="InterPro"/>
</dbReference>
<sequence>MDEEDKEVSLRGLMEHLEGSREPFTFGFTFQEDMEYFLCETHEEMVLFLMARLIPETRAPIKEEHECDLKTDVSELTERLKDSAIALWSQTQIRDLQKLPQYQLFFSEWLTAELCVRRSQDALTDTERQEYEHWVCEQYYLPMPVCEGGGGGDVTRICADIITAVLDQHSLQVLFDELL</sequence>
<evidence type="ECO:0000313" key="2">
    <source>
        <dbReference type="Proteomes" id="UP001059041"/>
    </source>
</evidence>
<comment type="caution">
    <text evidence="1">The sequence shown here is derived from an EMBL/GenBank/DDBJ whole genome shotgun (WGS) entry which is preliminary data.</text>
</comment>
<protein>
    <submittedName>
        <fullName evidence="1">Fanconi anemia group A protein</fullName>
    </submittedName>
</protein>
<dbReference type="InterPro" id="IPR003516">
    <property type="entry name" value="FANCA"/>
</dbReference>
<dbReference type="EMBL" id="JAFHDT010000434">
    <property type="protein sequence ID" value="KAI7789563.1"/>
    <property type="molecule type" value="Genomic_DNA"/>
</dbReference>
<dbReference type="Proteomes" id="UP001059041">
    <property type="component" value="Unassembled WGS sequence"/>
</dbReference>
<keyword evidence="2" id="KW-1185">Reference proteome</keyword>
<name>A0A9W7T431_TRIRA</name>